<dbReference type="AlphaFoldDB" id="A0A7K3NLL6"/>
<sequence length="155" mass="17172">MTTQLTLFTPPPAAPVAPAVPSGRYFRDGRFVLPEGERQPSKGLFCIMDPAGAPQDALRILVVYDYDRRTQRTVALECPALNRRWEAGDDWCGNAFDPCHAAILAWAAAELGLSPDVLGPLCYTTSAWAGEDRAVIRDEPHLGPIRERVERRGRR</sequence>
<organism evidence="1 2">
    <name type="scientific">Desulfolutivibrio sulfodismutans</name>
    <dbReference type="NCBI Taxonomy" id="63561"/>
    <lineage>
        <taxon>Bacteria</taxon>
        <taxon>Pseudomonadati</taxon>
        <taxon>Thermodesulfobacteriota</taxon>
        <taxon>Desulfovibrionia</taxon>
        <taxon>Desulfovibrionales</taxon>
        <taxon>Desulfovibrionaceae</taxon>
        <taxon>Desulfolutivibrio</taxon>
    </lineage>
</organism>
<name>A0A7K3NLL6_9BACT</name>
<keyword evidence="2" id="KW-1185">Reference proteome</keyword>
<reference evidence="1 2" key="1">
    <citation type="submission" date="2020-02" db="EMBL/GenBank/DDBJ databases">
        <title>Comparative genomics of sulfur disproportionating microorganisms.</title>
        <authorList>
            <person name="Ward L.M."/>
            <person name="Bertran E."/>
            <person name="Johnston D.T."/>
        </authorList>
    </citation>
    <scope>NUCLEOTIDE SEQUENCE [LARGE SCALE GENOMIC DNA]</scope>
    <source>
        <strain evidence="1 2">DSM 3696</strain>
    </source>
</reference>
<evidence type="ECO:0000313" key="1">
    <source>
        <dbReference type="EMBL" id="NDY56675.1"/>
    </source>
</evidence>
<accession>A0A7K3NLL6</accession>
<gene>
    <name evidence="1" type="ORF">G3N56_07950</name>
</gene>
<proteinExistence type="predicted"/>
<dbReference type="EMBL" id="JAAGRQ010000024">
    <property type="protein sequence ID" value="NDY56675.1"/>
    <property type="molecule type" value="Genomic_DNA"/>
</dbReference>
<protein>
    <submittedName>
        <fullName evidence="1">Uncharacterized protein</fullName>
    </submittedName>
</protein>
<dbReference type="RefSeq" id="WP_163301727.1">
    <property type="nucleotide sequence ID" value="NZ_JAAGRQ010000024.1"/>
</dbReference>
<comment type="caution">
    <text evidence="1">The sequence shown here is derived from an EMBL/GenBank/DDBJ whole genome shotgun (WGS) entry which is preliminary data.</text>
</comment>
<dbReference type="Proteomes" id="UP000469724">
    <property type="component" value="Unassembled WGS sequence"/>
</dbReference>
<evidence type="ECO:0000313" key="2">
    <source>
        <dbReference type="Proteomes" id="UP000469724"/>
    </source>
</evidence>